<comment type="subcellular location">
    <subcellularLocation>
        <location evidence="1 8">Cell membrane</location>
        <topology evidence="1 8">Multi-pass membrane protein</topology>
    </subcellularLocation>
</comment>
<dbReference type="EMBL" id="AASE01000007">
    <property type="protein sequence ID" value="EAT59120.1"/>
    <property type="molecule type" value="Genomic_DNA"/>
</dbReference>
<reference evidence="9 10" key="2">
    <citation type="submission" date="2006-07" db="EMBL/GenBank/DDBJ databases">
        <title>Sequencing of the draft genome and assembly of Chlorobium ferroxidans DSM 13031.</title>
        <authorList>
            <consortium name="US DOE Joint Genome Institute (JGI-PGF)"/>
            <person name="Copeland A."/>
            <person name="Lucas S."/>
            <person name="Lapidus A."/>
            <person name="Barry K."/>
            <person name="Glavina del Rio T."/>
            <person name="Dalin E."/>
            <person name="Tice H."/>
            <person name="Bruce D."/>
            <person name="Pitluck S."/>
            <person name="Richardson P."/>
        </authorList>
    </citation>
    <scope>NUCLEOTIDE SEQUENCE [LARGE SCALE GENOMIC DNA]</scope>
    <source>
        <strain evidence="9 10">DSM 13031</strain>
    </source>
</reference>
<dbReference type="AlphaFoldDB" id="Q0YS70"/>
<dbReference type="InterPro" id="IPR045018">
    <property type="entry name" value="Azg-like"/>
</dbReference>
<name>Q0YS70_9CHLB</name>
<keyword evidence="3 8" id="KW-0813">Transport</keyword>
<accession>Q0YS70</accession>
<dbReference type="Pfam" id="PF00860">
    <property type="entry name" value="Xan_ur_permease"/>
    <property type="match status" value="1"/>
</dbReference>
<dbReference type="InterPro" id="IPR006043">
    <property type="entry name" value="NCS2"/>
</dbReference>
<dbReference type="PANTHER" id="PTHR43337">
    <property type="entry name" value="XANTHINE/URACIL PERMEASE C887.17-RELATED"/>
    <property type="match status" value="1"/>
</dbReference>
<dbReference type="Proteomes" id="UP000004162">
    <property type="component" value="Unassembled WGS sequence"/>
</dbReference>
<evidence type="ECO:0000313" key="10">
    <source>
        <dbReference type="Proteomes" id="UP000004162"/>
    </source>
</evidence>
<evidence type="ECO:0000256" key="1">
    <source>
        <dbReference type="ARBA" id="ARBA00004651"/>
    </source>
</evidence>
<evidence type="ECO:0000256" key="2">
    <source>
        <dbReference type="ARBA" id="ARBA00005697"/>
    </source>
</evidence>
<keyword evidence="5 8" id="KW-0812">Transmembrane</keyword>
<evidence type="ECO:0000256" key="6">
    <source>
        <dbReference type="ARBA" id="ARBA00022989"/>
    </source>
</evidence>
<evidence type="ECO:0000256" key="8">
    <source>
        <dbReference type="PIRNR" id="PIRNR005353"/>
    </source>
</evidence>
<evidence type="ECO:0000256" key="3">
    <source>
        <dbReference type="ARBA" id="ARBA00022448"/>
    </source>
</evidence>
<comment type="caution">
    <text evidence="9">The sequence shown here is derived from an EMBL/GenBank/DDBJ whole genome shotgun (WGS) entry which is preliminary data.</text>
</comment>
<evidence type="ECO:0000256" key="4">
    <source>
        <dbReference type="ARBA" id="ARBA00022475"/>
    </source>
</evidence>
<protein>
    <submittedName>
        <fullName evidence="9">Xanthine/uracil/vitamin C permease</fullName>
    </submittedName>
</protein>
<gene>
    <name evidence="9" type="ORF">CferDRAFT_1127</name>
</gene>
<keyword evidence="7 8" id="KW-0472">Membrane</keyword>
<keyword evidence="6 8" id="KW-1133">Transmembrane helix</keyword>
<keyword evidence="10" id="KW-1185">Reference proteome</keyword>
<sequence>MAECPQWQLSWSRNSGRPNFTIFALYAYLGFITGTCLNQSRVMQSYFNFREHRTSYRQETLAGVTTFFTLAYIIVVNPAILAAAGIPKGPSMTATILTSIFGTLLMAVYAKRPFAVAPYMGENAFIAYTVVQTLGYSWQTAMAAIFIGGVLFTLITIGGLRQWLAEAIPGSLKHSFSGGIGLFLAFLGLSEMGIVTLGVPGAPVQLGNIAQLPVLLSLGGLFLTAVLLIQRVTGAILAGIVATTALFLLTGLVPLPATAFSMPPSIEPIFMQIDLQGAMTWGFACVIISVLVMDFVDTMGTLFGLASRANLLDEKDNLPEIEKPMLVDALSTIAASLFGTTTAGVYIESAAGIEQGGKTGFTALVVAALFALALFFSPVLTIVPPFAYGPALVIVGMFMLQSVTKMDFTDYSELLPAFLTIALMIFTFNIGVGMTAGFIAYVLLKLFTGRVREVRGGMWILALLSFTFYLFYPYH</sequence>
<reference evidence="9 10" key="1">
    <citation type="submission" date="2006-07" db="EMBL/GenBank/DDBJ databases">
        <title>Annotation of the draft genome assembly of Chlorobium ferroxidans DSM 13031.</title>
        <authorList>
            <consortium name="US DOE Joint Genome Institute (JGI-ORNL)"/>
            <person name="Larimer F."/>
            <person name="Land M."/>
            <person name="Hauser L."/>
        </authorList>
    </citation>
    <scope>NUCLEOTIDE SEQUENCE [LARGE SCALE GENOMIC DNA]</scope>
    <source>
        <strain evidence="9 10">DSM 13031</strain>
    </source>
</reference>
<proteinExistence type="inferred from homology"/>
<dbReference type="InterPro" id="IPR026033">
    <property type="entry name" value="Azg-like_bact_archaea"/>
</dbReference>
<evidence type="ECO:0000256" key="7">
    <source>
        <dbReference type="ARBA" id="ARBA00023136"/>
    </source>
</evidence>
<dbReference type="PANTHER" id="PTHR43337:SF1">
    <property type="entry name" value="XANTHINE_URACIL PERMEASE C887.17-RELATED"/>
    <property type="match status" value="1"/>
</dbReference>
<keyword evidence="4 8" id="KW-1003">Cell membrane</keyword>
<organism evidence="9 10">
    <name type="scientific">Chlorobium ferrooxidans DSM 13031</name>
    <dbReference type="NCBI Taxonomy" id="377431"/>
    <lineage>
        <taxon>Bacteria</taxon>
        <taxon>Pseudomonadati</taxon>
        <taxon>Chlorobiota</taxon>
        <taxon>Chlorobiia</taxon>
        <taxon>Chlorobiales</taxon>
        <taxon>Chlorobiaceae</taxon>
        <taxon>Chlorobium/Pelodictyon group</taxon>
        <taxon>Chlorobium</taxon>
    </lineage>
</organism>
<evidence type="ECO:0000256" key="5">
    <source>
        <dbReference type="ARBA" id="ARBA00022692"/>
    </source>
</evidence>
<dbReference type="GO" id="GO:0005345">
    <property type="term" value="F:purine nucleobase transmembrane transporter activity"/>
    <property type="evidence" value="ECO:0007669"/>
    <property type="project" value="TreeGrafter"/>
</dbReference>
<comment type="similarity">
    <text evidence="2 8">Belongs to the nucleobase:cation symporter-2 (NCS2) (TC 2.A.40) family. Azg-like subfamily.</text>
</comment>
<evidence type="ECO:0000313" key="9">
    <source>
        <dbReference type="EMBL" id="EAT59120.1"/>
    </source>
</evidence>
<dbReference type="GO" id="GO:0005886">
    <property type="term" value="C:plasma membrane"/>
    <property type="evidence" value="ECO:0007669"/>
    <property type="project" value="UniProtKB-SubCell"/>
</dbReference>
<dbReference type="PIRSF" id="PIRSF005353">
    <property type="entry name" value="PbuG"/>
    <property type="match status" value="1"/>
</dbReference>